<evidence type="ECO:0000313" key="3">
    <source>
        <dbReference type="RefSeq" id="XP_033534312.1"/>
    </source>
</evidence>
<accession>A0A6G1G417</accession>
<evidence type="ECO:0000313" key="2">
    <source>
        <dbReference type="Proteomes" id="UP000504638"/>
    </source>
</evidence>
<dbReference type="GeneID" id="54415941"/>
<organism evidence="1">
    <name type="scientific">Eremomyces bilateralis CBS 781.70</name>
    <dbReference type="NCBI Taxonomy" id="1392243"/>
    <lineage>
        <taxon>Eukaryota</taxon>
        <taxon>Fungi</taxon>
        <taxon>Dikarya</taxon>
        <taxon>Ascomycota</taxon>
        <taxon>Pezizomycotina</taxon>
        <taxon>Dothideomycetes</taxon>
        <taxon>Dothideomycetes incertae sedis</taxon>
        <taxon>Eremomycetales</taxon>
        <taxon>Eremomycetaceae</taxon>
        <taxon>Eremomyces</taxon>
    </lineage>
</organism>
<reference evidence="3" key="2">
    <citation type="submission" date="2020-04" db="EMBL/GenBank/DDBJ databases">
        <authorList>
            <consortium name="NCBI Genome Project"/>
        </authorList>
    </citation>
    <scope>NUCLEOTIDE SEQUENCE</scope>
    <source>
        <strain evidence="3">CBS 781.70</strain>
    </source>
</reference>
<reference evidence="1 3" key="1">
    <citation type="submission" date="2020-01" db="EMBL/GenBank/DDBJ databases">
        <authorList>
            <consortium name="DOE Joint Genome Institute"/>
            <person name="Haridas S."/>
            <person name="Albert R."/>
            <person name="Binder M."/>
            <person name="Bloem J."/>
            <person name="Labutti K."/>
            <person name="Salamov A."/>
            <person name="Andreopoulos B."/>
            <person name="Baker S.E."/>
            <person name="Barry K."/>
            <person name="Bills G."/>
            <person name="Bluhm B.H."/>
            <person name="Cannon C."/>
            <person name="Castanera R."/>
            <person name="Culley D.E."/>
            <person name="Daum C."/>
            <person name="Ezra D."/>
            <person name="Gonzalez J.B."/>
            <person name="Henrissat B."/>
            <person name="Kuo A."/>
            <person name="Liang C."/>
            <person name="Lipzen A."/>
            <person name="Lutzoni F."/>
            <person name="Magnuson J."/>
            <person name="Mondo S."/>
            <person name="Nolan M."/>
            <person name="Ohm R."/>
            <person name="Pangilinan J."/>
            <person name="Park H.-J."/>
            <person name="Ramirez L."/>
            <person name="Alfaro M."/>
            <person name="Sun H."/>
            <person name="Tritt A."/>
            <person name="Yoshinaga Y."/>
            <person name="Zwiers L.-H."/>
            <person name="Turgeon B.G."/>
            <person name="Goodwin S.B."/>
            <person name="Spatafora J.W."/>
            <person name="Crous P.W."/>
            <person name="Grigoriev I.V."/>
        </authorList>
    </citation>
    <scope>NUCLEOTIDE SEQUENCE</scope>
    <source>
        <strain evidence="1 3">CBS 781.70</strain>
    </source>
</reference>
<protein>
    <submittedName>
        <fullName evidence="1 3">Uncharacterized protein</fullName>
    </submittedName>
</protein>
<dbReference type="EMBL" id="ML975157">
    <property type="protein sequence ID" value="KAF1812681.1"/>
    <property type="molecule type" value="Genomic_DNA"/>
</dbReference>
<proteinExistence type="predicted"/>
<name>A0A6G1G417_9PEZI</name>
<dbReference type="AlphaFoldDB" id="A0A6G1G417"/>
<evidence type="ECO:0000313" key="1">
    <source>
        <dbReference type="EMBL" id="KAF1812681.1"/>
    </source>
</evidence>
<dbReference type="RefSeq" id="XP_033534312.1">
    <property type="nucleotide sequence ID" value="XM_033675371.1"/>
</dbReference>
<dbReference type="Proteomes" id="UP000504638">
    <property type="component" value="Unplaced"/>
</dbReference>
<reference evidence="3" key="3">
    <citation type="submission" date="2025-04" db="UniProtKB">
        <authorList>
            <consortium name="RefSeq"/>
        </authorList>
    </citation>
    <scope>IDENTIFICATION</scope>
    <source>
        <strain evidence="3">CBS 781.70</strain>
    </source>
</reference>
<sequence length="73" mass="8325">MVLFQSFHRHRERRVSATSSVVTLALVSKNEYQIMGYFCLSVRLDNICQGDSKLILSQLMPGHYGPVRVIVLD</sequence>
<keyword evidence="2" id="KW-1185">Reference proteome</keyword>
<gene>
    <name evidence="1 3" type="ORF">P152DRAFT_346202</name>
</gene>